<feature type="compositionally biased region" description="Low complexity" evidence="1">
    <location>
        <begin position="17"/>
        <end position="32"/>
    </location>
</feature>
<name>A0A6A6NPB7_9PEZI</name>
<protein>
    <submittedName>
        <fullName evidence="2">Uncharacterized protein</fullName>
    </submittedName>
</protein>
<accession>A0A6A6NPB7</accession>
<feature type="compositionally biased region" description="Basic and acidic residues" evidence="1">
    <location>
        <begin position="191"/>
        <end position="200"/>
    </location>
</feature>
<feature type="region of interest" description="Disordered" evidence="1">
    <location>
        <begin position="17"/>
        <end position="40"/>
    </location>
</feature>
<feature type="compositionally biased region" description="Basic and acidic residues" evidence="1">
    <location>
        <begin position="83"/>
        <end position="102"/>
    </location>
</feature>
<keyword evidence="3" id="KW-1185">Reference proteome</keyword>
<feature type="compositionally biased region" description="Basic and acidic residues" evidence="1">
    <location>
        <begin position="137"/>
        <end position="149"/>
    </location>
</feature>
<dbReference type="OrthoDB" id="4590707at2759"/>
<dbReference type="EMBL" id="MU001696">
    <property type="protein sequence ID" value="KAF2453571.1"/>
    <property type="molecule type" value="Genomic_DNA"/>
</dbReference>
<evidence type="ECO:0000256" key="1">
    <source>
        <dbReference type="SAM" id="MobiDB-lite"/>
    </source>
</evidence>
<feature type="compositionally biased region" description="Basic and acidic residues" evidence="1">
    <location>
        <begin position="159"/>
        <end position="171"/>
    </location>
</feature>
<gene>
    <name evidence="2" type="ORF">BDY21DRAFT_121068</name>
</gene>
<dbReference type="Proteomes" id="UP000799766">
    <property type="component" value="Unassembled WGS sequence"/>
</dbReference>
<evidence type="ECO:0000313" key="3">
    <source>
        <dbReference type="Proteomes" id="UP000799766"/>
    </source>
</evidence>
<evidence type="ECO:0000313" key="2">
    <source>
        <dbReference type="EMBL" id="KAF2453571.1"/>
    </source>
</evidence>
<proteinExistence type="predicted"/>
<organism evidence="2 3">
    <name type="scientific">Lineolata rhizophorae</name>
    <dbReference type="NCBI Taxonomy" id="578093"/>
    <lineage>
        <taxon>Eukaryota</taxon>
        <taxon>Fungi</taxon>
        <taxon>Dikarya</taxon>
        <taxon>Ascomycota</taxon>
        <taxon>Pezizomycotina</taxon>
        <taxon>Dothideomycetes</taxon>
        <taxon>Dothideomycetes incertae sedis</taxon>
        <taxon>Lineolatales</taxon>
        <taxon>Lineolataceae</taxon>
        <taxon>Lineolata</taxon>
    </lineage>
</organism>
<feature type="region of interest" description="Disordered" evidence="1">
    <location>
        <begin position="78"/>
        <end position="218"/>
    </location>
</feature>
<dbReference type="AlphaFoldDB" id="A0A6A6NPB7"/>
<sequence>MVLSRPSILRAAARVAAAPARTGARRGQAAHAPARLGQRSWRRGYASEHGHETQAKSDLPWLIGAVVVGVPGTWWALQPGEAPEGHGSHGEGHAVEHAKEDAPVPVDHNAEDGGEESAPAEEESKEEAPAEEGAPAGEEKEEKKPKEVETTGPDTSSQEPKDPSDAGDKASRLQKGMTNEPHGHSTPIDMDQSKSRKGEGVGETVKVQGTISPARKQP</sequence>
<reference evidence="2" key="1">
    <citation type="journal article" date="2020" name="Stud. Mycol.">
        <title>101 Dothideomycetes genomes: a test case for predicting lifestyles and emergence of pathogens.</title>
        <authorList>
            <person name="Haridas S."/>
            <person name="Albert R."/>
            <person name="Binder M."/>
            <person name="Bloem J."/>
            <person name="Labutti K."/>
            <person name="Salamov A."/>
            <person name="Andreopoulos B."/>
            <person name="Baker S."/>
            <person name="Barry K."/>
            <person name="Bills G."/>
            <person name="Bluhm B."/>
            <person name="Cannon C."/>
            <person name="Castanera R."/>
            <person name="Culley D."/>
            <person name="Daum C."/>
            <person name="Ezra D."/>
            <person name="Gonzalez J."/>
            <person name="Henrissat B."/>
            <person name="Kuo A."/>
            <person name="Liang C."/>
            <person name="Lipzen A."/>
            <person name="Lutzoni F."/>
            <person name="Magnuson J."/>
            <person name="Mondo S."/>
            <person name="Nolan M."/>
            <person name="Ohm R."/>
            <person name="Pangilinan J."/>
            <person name="Park H.-J."/>
            <person name="Ramirez L."/>
            <person name="Alfaro M."/>
            <person name="Sun H."/>
            <person name="Tritt A."/>
            <person name="Yoshinaga Y."/>
            <person name="Zwiers L.-H."/>
            <person name="Turgeon B."/>
            <person name="Goodwin S."/>
            <person name="Spatafora J."/>
            <person name="Crous P."/>
            <person name="Grigoriev I."/>
        </authorList>
    </citation>
    <scope>NUCLEOTIDE SEQUENCE</scope>
    <source>
        <strain evidence="2">ATCC 16933</strain>
    </source>
</reference>
<feature type="compositionally biased region" description="Acidic residues" evidence="1">
    <location>
        <begin position="112"/>
        <end position="125"/>
    </location>
</feature>